<accession>A0ABZ2YLK8</accession>
<dbReference type="InterPro" id="IPR012944">
    <property type="entry name" value="SusD_RagB_dom"/>
</dbReference>
<dbReference type="InterPro" id="IPR011990">
    <property type="entry name" value="TPR-like_helical_dom_sf"/>
</dbReference>
<dbReference type="InterPro" id="IPR033985">
    <property type="entry name" value="SusD-like_N"/>
</dbReference>
<evidence type="ECO:0000313" key="8">
    <source>
        <dbReference type="EMBL" id="WZN40622.1"/>
    </source>
</evidence>
<keyword evidence="4" id="KW-0472">Membrane</keyword>
<comment type="similarity">
    <text evidence="2">Belongs to the SusD family.</text>
</comment>
<comment type="subcellular location">
    <subcellularLocation>
        <location evidence="1">Cell outer membrane</location>
    </subcellularLocation>
</comment>
<dbReference type="EMBL" id="CP149822">
    <property type="protein sequence ID" value="WZN40622.1"/>
    <property type="molecule type" value="Genomic_DNA"/>
</dbReference>
<reference evidence="9" key="1">
    <citation type="submission" date="2024-03" db="EMBL/GenBank/DDBJ databases">
        <title>Chitinophaga horti sp. nov., isolated from garden soil.</title>
        <authorList>
            <person name="Lee D.S."/>
            <person name="Han D.M."/>
            <person name="Baek J.H."/>
            <person name="Choi D.G."/>
            <person name="Jeon J.H."/>
            <person name="Jeon C.O."/>
        </authorList>
    </citation>
    <scope>NUCLEOTIDE SEQUENCE [LARGE SCALE GENOMIC DNA]</scope>
    <source>
        <strain evidence="9">GPA1</strain>
    </source>
</reference>
<dbReference type="Gene3D" id="1.25.40.390">
    <property type="match status" value="2"/>
</dbReference>
<feature type="domain" description="RagB/SusD" evidence="6">
    <location>
        <begin position="328"/>
        <end position="407"/>
    </location>
</feature>
<proteinExistence type="inferred from homology"/>
<evidence type="ECO:0000256" key="3">
    <source>
        <dbReference type="ARBA" id="ARBA00022729"/>
    </source>
</evidence>
<organism evidence="8 9">
    <name type="scientific">Chitinophaga pollutisoli</name>
    <dbReference type="NCBI Taxonomy" id="3133966"/>
    <lineage>
        <taxon>Bacteria</taxon>
        <taxon>Pseudomonadati</taxon>
        <taxon>Bacteroidota</taxon>
        <taxon>Chitinophagia</taxon>
        <taxon>Chitinophagales</taxon>
        <taxon>Chitinophagaceae</taxon>
        <taxon>Chitinophaga</taxon>
    </lineage>
</organism>
<dbReference type="RefSeq" id="WP_341835537.1">
    <property type="nucleotide sequence ID" value="NZ_CP149822.1"/>
</dbReference>
<dbReference type="SUPFAM" id="SSF48452">
    <property type="entry name" value="TPR-like"/>
    <property type="match status" value="1"/>
</dbReference>
<evidence type="ECO:0000256" key="1">
    <source>
        <dbReference type="ARBA" id="ARBA00004442"/>
    </source>
</evidence>
<dbReference type="Pfam" id="PF07980">
    <property type="entry name" value="SusD_RagB"/>
    <property type="match status" value="1"/>
</dbReference>
<feature type="domain" description="SusD-like N-terminal" evidence="7">
    <location>
        <begin position="24"/>
        <end position="219"/>
    </location>
</feature>
<name>A0ABZ2YLK8_9BACT</name>
<dbReference type="Pfam" id="PF14322">
    <property type="entry name" value="SusD-like_3"/>
    <property type="match status" value="1"/>
</dbReference>
<evidence type="ECO:0000256" key="4">
    <source>
        <dbReference type="ARBA" id="ARBA00023136"/>
    </source>
</evidence>
<evidence type="ECO:0000259" key="7">
    <source>
        <dbReference type="Pfam" id="PF14322"/>
    </source>
</evidence>
<evidence type="ECO:0000256" key="2">
    <source>
        <dbReference type="ARBA" id="ARBA00006275"/>
    </source>
</evidence>
<protein>
    <submittedName>
        <fullName evidence="8">RagB/SusD family nutrient uptake outer membrane protein</fullName>
    </submittedName>
</protein>
<keyword evidence="3" id="KW-0732">Signal</keyword>
<evidence type="ECO:0000259" key="6">
    <source>
        <dbReference type="Pfam" id="PF07980"/>
    </source>
</evidence>
<keyword evidence="5" id="KW-0998">Cell outer membrane</keyword>
<sequence length="445" mass="50721">MRKKDYRYIFILFVLVGLLAGCNKYLEDKPIQSLTTIDKLQDLQALLNNDINAMRYSANTTLAADEYYFPASVWSALPQPERGAYNWESENYLDAWRQAYITVNYANVVLQSLEKIEAGTVSQRNDIRGQALFQRAFAFYELAQVYCRPFSATANTDPGIALRTVPDLEVPSKRGTVGETYARITGDLIEAAGLLLPEQQYVSRPFQSSAYGLLARTYLAMGDYDNAFKYADLYLQKTTALVDFNDVDSTATPVFKAFTTEIAYRAYAISQILPRQPPVDSNLYKLYADDDLRKAVYFLKKPDGTSTFKGSYSILNGNQPFNGIATDEIFLIRAEASARLGNTQSAMQDLNALLKKRWRKGLYTDRVAANKEEALELILTERRKELVYRGTRWTDLRRFNLEGKNITLRRNIDGTVYELPANDKRWVWLLPLNVIQLSGMPQNER</sequence>
<dbReference type="PROSITE" id="PS51257">
    <property type="entry name" value="PROKAR_LIPOPROTEIN"/>
    <property type="match status" value="1"/>
</dbReference>
<gene>
    <name evidence="8" type="ORF">WJU16_21915</name>
</gene>
<keyword evidence="9" id="KW-1185">Reference proteome</keyword>
<evidence type="ECO:0000256" key="5">
    <source>
        <dbReference type="ARBA" id="ARBA00023237"/>
    </source>
</evidence>
<evidence type="ECO:0000313" key="9">
    <source>
        <dbReference type="Proteomes" id="UP001485459"/>
    </source>
</evidence>
<dbReference type="Proteomes" id="UP001485459">
    <property type="component" value="Chromosome"/>
</dbReference>